<dbReference type="AlphaFoldDB" id="A0A2N3NJE2"/>
<evidence type="ECO:0000256" key="2">
    <source>
        <dbReference type="ARBA" id="ARBA00004613"/>
    </source>
</evidence>
<evidence type="ECO:0000256" key="9">
    <source>
        <dbReference type="ARBA" id="ARBA00023033"/>
    </source>
</evidence>
<dbReference type="PANTHER" id="PTHR33353">
    <property type="entry name" value="PUTATIVE (AFU_ORTHOLOGUE AFUA_1G12560)-RELATED"/>
    <property type="match status" value="1"/>
</dbReference>
<comment type="similarity">
    <text evidence="13">Belongs to the polysaccharide monooxygenase AA9 family.</text>
</comment>
<gene>
    <name evidence="18" type="ORF">jhhlp_000777</name>
</gene>
<dbReference type="GO" id="GO:0046872">
    <property type="term" value="F:metal ion binding"/>
    <property type="evidence" value="ECO:0007669"/>
    <property type="project" value="UniProtKB-KW"/>
</dbReference>
<evidence type="ECO:0000256" key="15">
    <source>
        <dbReference type="ARBA" id="ARBA00047174"/>
    </source>
</evidence>
<dbReference type="CDD" id="cd21175">
    <property type="entry name" value="LPMO_AA9"/>
    <property type="match status" value="1"/>
</dbReference>
<keyword evidence="4" id="KW-0479">Metal-binding</keyword>
<comment type="subcellular location">
    <subcellularLocation>
        <location evidence="2">Secreted</location>
    </subcellularLocation>
</comment>
<keyword evidence="12" id="KW-0624">Polysaccharide degradation</keyword>
<dbReference type="GO" id="GO:0030245">
    <property type="term" value="P:cellulose catabolic process"/>
    <property type="evidence" value="ECO:0007669"/>
    <property type="project" value="UniProtKB-KW"/>
</dbReference>
<feature type="chain" id="PRO_5014691054" description="lytic cellulose monooxygenase (C4-dehydrogenating)" evidence="16">
    <location>
        <begin position="18"/>
        <end position="229"/>
    </location>
</feature>
<evidence type="ECO:0000256" key="5">
    <source>
        <dbReference type="ARBA" id="ARBA00022729"/>
    </source>
</evidence>
<dbReference type="GO" id="GO:0004497">
    <property type="term" value="F:monooxygenase activity"/>
    <property type="evidence" value="ECO:0007669"/>
    <property type="project" value="UniProtKB-KW"/>
</dbReference>
<comment type="cofactor">
    <cofactor evidence="1">
        <name>Cu(2+)</name>
        <dbReference type="ChEBI" id="CHEBI:29036"/>
    </cofactor>
</comment>
<evidence type="ECO:0000256" key="10">
    <source>
        <dbReference type="ARBA" id="ARBA00023157"/>
    </source>
</evidence>
<keyword evidence="19" id="KW-1185">Reference proteome</keyword>
<evidence type="ECO:0000313" key="18">
    <source>
        <dbReference type="EMBL" id="PKS12569.1"/>
    </source>
</evidence>
<keyword evidence="11" id="KW-0119">Carbohydrate metabolism</keyword>
<organism evidence="18 19">
    <name type="scientific">Lomentospora prolificans</name>
    <dbReference type="NCBI Taxonomy" id="41688"/>
    <lineage>
        <taxon>Eukaryota</taxon>
        <taxon>Fungi</taxon>
        <taxon>Dikarya</taxon>
        <taxon>Ascomycota</taxon>
        <taxon>Pezizomycotina</taxon>
        <taxon>Sordariomycetes</taxon>
        <taxon>Hypocreomycetidae</taxon>
        <taxon>Microascales</taxon>
        <taxon>Microascaceae</taxon>
        <taxon>Lomentospora</taxon>
    </lineage>
</organism>
<feature type="signal peptide" evidence="16">
    <location>
        <begin position="1"/>
        <end position="17"/>
    </location>
</feature>
<dbReference type="Gene3D" id="2.70.50.70">
    <property type="match status" value="1"/>
</dbReference>
<dbReference type="Pfam" id="PF03443">
    <property type="entry name" value="AA9"/>
    <property type="match status" value="1"/>
</dbReference>
<protein>
    <recommendedName>
        <fullName evidence="15">lytic cellulose monooxygenase (C4-dehydrogenating)</fullName>
        <ecNumber evidence="15">1.14.99.56</ecNumber>
    </recommendedName>
</protein>
<keyword evidence="8" id="KW-0186">Copper</keyword>
<dbReference type="EMBL" id="NLAX01000003">
    <property type="protein sequence ID" value="PKS12569.1"/>
    <property type="molecule type" value="Genomic_DNA"/>
</dbReference>
<evidence type="ECO:0000256" key="6">
    <source>
        <dbReference type="ARBA" id="ARBA00023001"/>
    </source>
</evidence>
<dbReference type="GO" id="GO:0005576">
    <property type="term" value="C:extracellular region"/>
    <property type="evidence" value="ECO:0007669"/>
    <property type="project" value="UniProtKB-SubCell"/>
</dbReference>
<comment type="catalytic activity">
    <reaction evidence="14">
        <text>[(1-&gt;4)-beta-D-glucosyl]n+m + reduced acceptor + O2 = 4-dehydro-beta-D-glucosyl-[(1-&gt;4)-beta-D-glucosyl]n-1 + [(1-&gt;4)-beta-D-glucosyl]m + acceptor + H2O.</text>
        <dbReference type="EC" id="1.14.99.56"/>
    </reaction>
</comment>
<dbReference type="EC" id="1.14.99.56" evidence="15"/>
<evidence type="ECO:0000256" key="4">
    <source>
        <dbReference type="ARBA" id="ARBA00022723"/>
    </source>
</evidence>
<evidence type="ECO:0000313" key="19">
    <source>
        <dbReference type="Proteomes" id="UP000233524"/>
    </source>
</evidence>
<evidence type="ECO:0000256" key="16">
    <source>
        <dbReference type="SAM" id="SignalP"/>
    </source>
</evidence>
<comment type="caution">
    <text evidence="18">The sequence shown here is derived from an EMBL/GenBank/DDBJ whole genome shotgun (WGS) entry which is preliminary data.</text>
</comment>
<keyword evidence="10" id="KW-1015">Disulfide bond</keyword>
<name>A0A2N3NJE2_9PEZI</name>
<dbReference type="InterPro" id="IPR005103">
    <property type="entry name" value="AA9_LPMO"/>
</dbReference>
<evidence type="ECO:0000256" key="3">
    <source>
        <dbReference type="ARBA" id="ARBA00022525"/>
    </source>
</evidence>
<evidence type="ECO:0000256" key="7">
    <source>
        <dbReference type="ARBA" id="ARBA00023002"/>
    </source>
</evidence>
<dbReference type="InParanoid" id="A0A2N3NJE2"/>
<dbReference type="STRING" id="41688.A0A2N3NJE2"/>
<dbReference type="VEuPathDB" id="FungiDB:jhhlp_000777"/>
<reference evidence="18 19" key="1">
    <citation type="journal article" date="2017" name="G3 (Bethesda)">
        <title>First Draft Genome Sequence of the Pathogenic Fungus Lomentospora prolificans (Formerly Scedosporium prolificans).</title>
        <authorList>
            <person name="Luo R."/>
            <person name="Zimin A."/>
            <person name="Workman R."/>
            <person name="Fan Y."/>
            <person name="Pertea G."/>
            <person name="Grossman N."/>
            <person name="Wear M.P."/>
            <person name="Jia B."/>
            <person name="Miller H."/>
            <person name="Casadevall A."/>
            <person name="Timp W."/>
            <person name="Zhang S.X."/>
            <person name="Salzberg S.L."/>
        </authorList>
    </citation>
    <scope>NUCLEOTIDE SEQUENCE [LARGE SCALE GENOMIC DNA]</scope>
    <source>
        <strain evidence="18 19">JHH-5317</strain>
    </source>
</reference>
<dbReference type="PANTHER" id="PTHR33353:SF10">
    <property type="entry name" value="ENDO-BETA-1,4-GLUCANASE D"/>
    <property type="match status" value="1"/>
</dbReference>
<evidence type="ECO:0000256" key="11">
    <source>
        <dbReference type="ARBA" id="ARBA00023277"/>
    </source>
</evidence>
<keyword evidence="6" id="KW-0136">Cellulose degradation</keyword>
<keyword evidence="7" id="KW-0560">Oxidoreductase</keyword>
<accession>A0A2N3NJE2</accession>
<dbReference type="Proteomes" id="UP000233524">
    <property type="component" value="Unassembled WGS sequence"/>
</dbReference>
<keyword evidence="5 16" id="KW-0732">Signal</keyword>
<dbReference type="InterPro" id="IPR049892">
    <property type="entry name" value="AA9"/>
</dbReference>
<dbReference type="OrthoDB" id="5271017at2759"/>
<evidence type="ECO:0000256" key="8">
    <source>
        <dbReference type="ARBA" id="ARBA00023008"/>
    </source>
</evidence>
<keyword evidence="3" id="KW-0964">Secreted</keyword>
<evidence type="ECO:0000256" key="1">
    <source>
        <dbReference type="ARBA" id="ARBA00001973"/>
    </source>
</evidence>
<evidence type="ECO:0000256" key="12">
    <source>
        <dbReference type="ARBA" id="ARBA00023326"/>
    </source>
</evidence>
<sequence>MVRILHSLLLLAASAQAHYRFSKIAVNGVEETAEWTAVRMTKNYQGNQGVTDVNSPDMRCFQSRPGTSTATIEAGQTLGFIANAAITHFGPVQLYMAKVPEGADINTWEAAGNVWFKAGSITAVQTAGGWDWPVYNARVAEFTIPTDIPSGKYLARVESVALHQAQAPGGAQIYLSCAQIEVTGGGSGTPSPLVAFPGAYRANDPGLLWSYYPVVTSYTAPGPAVWGGQ</sequence>
<proteinExistence type="inferred from homology"/>
<feature type="domain" description="Auxiliary Activity family 9 catalytic" evidence="17">
    <location>
        <begin position="18"/>
        <end position="213"/>
    </location>
</feature>
<evidence type="ECO:0000259" key="17">
    <source>
        <dbReference type="Pfam" id="PF03443"/>
    </source>
</evidence>
<evidence type="ECO:0000256" key="13">
    <source>
        <dbReference type="ARBA" id="ARBA00044502"/>
    </source>
</evidence>
<keyword evidence="9" id="KW-0503">Monooxygenase</keyword>
<evidence type="ECO:0000256" key="14">
    <source>
        <dbReference type="ARBA" id="ARBA00045077"/>
    </source>
</evidence>